<feature type="compositionally biased region" description="Basic residues" evidence="2">
    <location>
        <begin position="292"/>
        <end position="303"/>
    </location>
</feature>
<feature type="coiled-coil region" evidence="1">
    <location>
        <begin position="169"/>
        <end position="223"/>
    </location>
</feature>
<reference evidence="4" key="1">
    <citation type="submission" date="2016-04" db="EMBL/GenBank/DDBJ databases">
        <title>Comparative genomics of biotechnologically important yeasts.</title>
        <authorList>
            <consortium name="DOE Joint Genome Institute"/>
            <person name="Riley R."/>
            <person name="Haridas S."/>
            <person name="Wolfe K.H."/>
            <person name="Lopes M.R."/>
            <person name="Hittinger C.T."/>
            <person name="Goker M."/>
            <person name="Salamov A."/>
            <person name="Wisecaver J."/>
            <person name="Long T.M."/>
            <person name="Aerts A.L."/>
            <person name="Barry K."/>
            <person name="Choi C."/>
            <person name="Clum A."/>
            <person name="Coughlan A.Y."/>
            <person name="Deshpande S."/>
            <person name="Douglass A.P."/>
            <person name="Hanson S.J."/>
            <person name="Klenk H.-P."/>
            <person name="Labutti K."/>
            <person name="Lapidus A."/>
            <person name="Lindquist E."/>
            <person name="Lipzen A."/>
            <person name="Meier-Kolthoff J.P."/>
            <person name="Ohm R.A."/>
            <person name="Otillar R.P."/>
            <person name="Pangilinan J."/>
            <person name="Peng Y."/>
            <person name="Rokas A."/>
            <person name="Rosa C.A."/>
            <person name="Scheuner C."/>
            <person name="Sibirny A.A."/>
            <person name="Slot J.C."/>
            <person name="Stielow J.B."/>
            <person name="Sun H."/>
            <person name="Kurtzman C.P."/>
            <person name="Blackwell M."/>
            <person name="Grigoriev I.V."/>
            <person name="Jeffries T.W."/>
        </authorList>
    </citation>
    <scope>NUCLEOTIDE SEQUENCE [LARGE SCALE GENOMIC DNA]</scope>
    <source>
        <strain evidence="4">NRRL YB-2248</strain>
    </source>
</reference>
<evidence type="ECO:0000256" key="2">
    <source>
        <dbReference type="SAM" id="MobiDB-lite"/>
    </source>
</evidence>
<evidence type="ECO:0000313" key="4">
    <source>
        <dbReference type="Proteomes" id="UP000094801"/>
    </source>
</evidence>
<keyword evidence="1" id="KW-0175">Coiled coil</keyword>
<dbReference type="OrthoDB" id="4095156at2759"/>
<feature type="region of interest" description="Disordered" evidence="2">
    <location>
        <begin position="283"/>
        <end position="303"/>
    </location>
</feature>
<dbReference type="Proteomes" id="UP000094801">
    <property type="component" value="Unassembled WGS sequence"/>
</dbReference>
<organism evidence="3 4">
    <name type="scientific">[Candida] arabinofermentans NRRL YB-2248</name>
    <dbReference type="NCBI Taxonomy" id="983967"/>
    <lineage>
        <taxon>Eukaryota</taxon>
        <taxon>Fungi</taxon>
        <taxon>Dikarya</taxon>
        <taxon>Ascomycota</taxon>
        <taxon>Saccharomycotina</taxon>
        <taxon>Pichiomycetes</taxon>
        <taxon>Pichiales</taxon>
        <taxon>Pichiaceae</taxon>
        <taxon>Ogataea</taxon>
        <taxon>Ogataea/Candida clade</taxon>
    </lineage>
</organism>
<name>A0A1E4T1Q3_9ASCO</name>
<keyword evidence="4" id="KW-1185">Reference proteome</keyword>
<dbReference type="AlphaFoldDB" id="A0A1E4T1Q3"/>
<sequence length="396" mass="45423">MNKDNRYFYPLLSNNKDLENTSSASLHSSPINSSAYIHQQNGELENKYSASSVLFQYPSSAQTSTLINPFLRTLEYIGARSPSTPSAAVVSYRLQKLINAEKKVLRKRHELLKGLSYWIGMLNNQDNKRLLVEFSRIIEMQGRLDEELARKKENINLQLKHVSQRENKAEDLQMKRTKTFRQLREQERKNGENLNTCLSKEALEELNISIEVVEEQLVKSINTSLKGSLVDYVLSMQGVATDTKEGCNEFFKYMNTDTMYNFRKSYLLNDETDQKIELINNARKESEDKQNRPKLKPMGSRKNKAMDYIPQIPATETEEDLKDESFANQNESHANCESCGCLLNGENTIHMIDCPLVARNPFRDGLHEVPNSNHSSNMPGRLLSQRVSSVLKNSVW</sequence>
<gene>
    <name evidence="3" type="ORF">CANARDRAFT_27786</name>
</gene>
<protein>
    <submittedName>
        <fullName evidence="3">Uncharacterized protein</fullName>
    </submittedName>
</protein>
<evidence type="ECO:0000256" key="1">
    <source>
        <dbReference type="SAM" id="Coils"/>
    </source>
</evidence>
<evidence type="ECO:0000313" key="3">
    <source>
        <dbReference type="EMBL" id="ODV85683.1"/>
    </source>
</evidence>
<accession>A0A1E4T1Q3</accession>
<proteinExistence type="predicted"/>
<dbReference type="EMBL" id="KV453851">
    <property type="protein sequence ID" value="ODV85683.1"/>
    <property type="molecule type" value="Genomic_DNA"/>
</dbReference>